<protein>
    <submittedName>
        <fullName evidence="4">Diacylglycerol kinase family lipid kinase</fullName>
    </submittedName>
</protein>
<reference evidence="4 5" key="1">
    <citation type="submission" date="2018-09" db="EMBL/GenBank/DDBJ databases">
        <title>Optimization and identification of Corynebacterium falsenii FN1-14 from fish paste.</title>
        <authorList>
            <person name="Daroonpunt R."/>
            <person name="Tanasupawat S."/>
        </authorList>
    </citation>
    <scope>NUCLEOTIDE SEQUENCE [LARGE SCALE GENOMIC DNA]</scope>
    <source>
        <strain evidence="4 5">FN1-14</strain>
    </source>
</reference>
<dbReference type="Gene3D" id="2.60.200.40">
    <property type="match status" value="1"/>
</dbReference>
<comment type="caution">
    <text evidence="4">The sequence shown here is derived from an EMBL/GenBank/DDBJ whole genome shotgun (WGS) entry which is preliminary data.</text>
</comment>
<evidence type="ECO:0000256" key="1">
    <source>
        <dbReference type="ARBA" id="ARBA00001946"/>
    </source>
</evidence>
<dbReference type="InterPro" id="IPR016064">
    <property type="entry name" value="NAD/diacylglycerol_kinase_sf"/>
</dbReference>
<dbReference type="InterPro" id="IPR001206">
    <property type="entry name" value="Diacylglycerol_kinase_cat_dom"/>
</dbReference>
<accession>A0A418Q9N6</accession>
<dbReference type="PANTHER" id="PTHR12358">
    <property type="entry name" value="SPHINGOSINE KINASE"/>
    <property type="match status" value="1"/>
</dbReference>
<dbReference type="InterPro" id="IPR050187">
    <property type="entry name" value="Lipid_Phosphate_FormReg"/>
</dbReference>
<comment type="similarity">
    <text evidence="2">Belongs to the diacylglycerol/lipid kinase family.</text>
</comment>
<proteinExistence type="inferred from homology"/>
<dbReference type="SUPFAM" id="SSF111331">
    <property type="entry name" value="NAD kinase/diacylglycerol kinase-like"/>
    <property type="match status" value="1"/>
</dbReference>
<evidence type="ECO:0000259" key="3">
    <source>
        <dbReference type="PROSITE" id="PS50146"/>
    </source>
</evidence>
<feature type="domain" description="DAGKc" evidence="3">
    <location>
        <begin position="1"/>
        <end position="152"/>
    </location>
</feature>
<dbReference type="SMART" id="SM00046">
    <property type="entry name" value="DAGKc"/>
    <property type="match status" value="1"/>
</dbReference>
<name>A0A418Q9N6_9CORY</name>
<dbReference type="PANTHER" id="PTHR12358:SF54">
    <property type="entry name" value="SPHINGOSINE KINASE RELATED PROTEIN"/>
    <property type="match status" value="1"/>
</dbReference>
<dbReference type="InterPro" id="IPR017438">
    <property type="entry name" value="ATP-NAD_kinase_N"/>
</dbReference>
<dbReference type="STRING" id="1451189.CFAL_08850"/>
<dbReference type="Gene3D" id="3.40.50.10330">
    <property type="entry name" value="Probable inorganic polyphosphate/atp-NAD kinase, domain 1"/>
    <property type="match status" value="1"/>
</dbReference>
<evidence type="ECO:0000256" key="2">
    <source>
        <dbReference type="ARBA" id="ARBA00005983"/>
    </source>
</evidence>
<evidence type="ECO:0000313" key="4">
    <source>
        <dbReference type="EMBL" id="RIX36730.1"/>
    </source>
</evidence>
<keyword evidence="5" id="KW-1185">Reference proteome</keyword>
<dbReference type="AlphaFoldDB" id="A0A418Q9N6"/>
<dbReference type="EMBL" id="QXJK01000001">
    <property type="protein sequence ID" value="RIX36730.1"/>
    <property type="molecule type" value="Genomic_DNA"/>
</dbReference>
<dbReference type="GO" id="GO:0016301">
    <property type="term" value="F:kinase activity"/>
    <property type="evidence" value="ECO:0007669"/>
    <property type="project" value="UniProtKB-KW"/>
</dbReference>
<keyword evidence="4" id="KW-0418">Kinase</keyword>
<dbReference type="OrthoDB" id="142078at2"/>
<dbReference type="Pfam" id="PF00781">
    <property type="entry name" value="DAGK_cat"/>
    <property type="match status" value="1"/>
</dbReference>
<organism evidence="4 5">
    <name type="scientific">Corynebacterium falsenii</name>
    <dbReference type="NCBI Taxonomy" id="108486"/>
    <lineage>
        <taxon>Bacteria</taxon>
        <taxon>Bacillati</taxon>
        <taxon>Actinomycetota</taxon>
        <taxon>Actinomycetes</taxon>
        <taxon>Mycobacteriales</taxon>
        <taxon>Corynebacteriaceae</taxon>
        <taxon>Corynebacterium</taxon>
    </lineage>
</organism>
<dbReference type="Proteomes" id="UP000285278">
    <property type="component" value="Unassembled WGS sequence"/>
</dbReference>
<sequence length="362" mass="39437">MSRVDLLVISNLNSTSITERSMRRVIPTLVSIPGVHVTAHFTQYKGHAQELAAQAKKDGRDVVVVIGGDGTVNEAINGLVDAEATPGAESDTASDSEHMPLLGVVPTGSANVFARALGFSATPRHAVEQLAEAIKQRSVRRVALGTWKVPESTEGKRRFFVVNAGFGLDADVIRYMEEYRSDGSAATPLQYMIASLKMWAQLLRYPPKIAVSARNSSDSLELTDMPVVFVSHSDPWTYLGPFPVRTNPGCGFDDGLGLYALRNTVGVRPLLAIMSLLFPSLRRVSSSQFVSFAGASTARLALKHSDSEDDPIRGFQVDGEYVDLEEYGGDPEHPQVELGVYPEGIELLAPVAVPTRRFRRRR</sequence>
<dbReference type="PROSITE" id="PS50146">
    <property type="entry name" value="DAGK"/>
    <property type="match status" value="1"/>
</dbReference>
<keyword evidence="4" id="KW-0808">Transferase</keyword>
<comment type="cofactor">
    <cofactor evidence="1">
        <name>Mg(2+)</name>
        <dbReference type="ChEBI" id="CHEBI:18420"/>
    </cofactor>
</comment>
<gene>
    <name evidence="4" type="ORF">D3M95_00530</name>
</gene>
<evidence type="ECO:0000313" key="5">
    <source>
        <dbReference type="Proteomes" id="UP000285278"/>
    </source>
</evidence>